<organism evidence="2 3">
    <name type="scientific">Romanomermis culicivorax</name>
    <name type="common">Nematode worm</name>
    <dbReference type="NCBI Taxonomy" id="13658"/>
    <lineage>
        <taxon>Eukaryota</taxon>
        <taxon>Metazoa</taxon>
        <taxon>Ecdysozoa</taxon>
        <taxon>Nematoda</taxon>
        <taxon>Enoplea</taxon>
        <taxon>Dorylaimia</taxon>
        <taxon>Mermithida</taxon>
        <taxon>Mermithoidea</taxon>
        <taxon>Mermithidae</taxon>
        <taxon>Romanomermis</taxon>
    </lineage>
</organism>
<evidence type="ECO:0000256" key="1">
    <source>
        <dbReference type="SAM" id="MobiDB-lite"/>
    </source>
</evidence>
<evidence type="ECO:0000313" key="2">
    <source>
        <dbReference type="Proteomes" id="UP000887565"/>
    </source>
</evidence>
<feature type="region of interest" description="Disordered" evidence="1">
    <location>
        <begin position="56"/>
        <end position="76"/>
    </location>
</feature>
<dbReference type="Proteomes" id="UP000887565">
    <property type="component" value="Unplaced"/>
</dbReference>
<dbReference type="AlphaFoldDB" id="A0A915ID81"/>
<evidence type="ECO:0000313" key="3">
    <source>
        <dbReference type="WBParaSite" id="nRc.2.0.1.t12140-RA"/>
    </source>
</evidence>
<dbReference type="WBParaSite" id="nRc.2.0.1.t12140-RA">
    <property type="protein sequence ID" value="nRc.2.0.1.t12140-RA"/>
    <property type="gene ID" value="nRc.2.0.1.g12140"/>
</dbReference>
<proteinExistence type="predicted"/>
<keyword evidence="2" id="KW-1185">Reference proteome</keyword>
<name>A0A915ID81_ROMCU</name>
<reference evidence="3" key="1">
    <citation type="submission" date="2022-11" db="UniProtKB">
        <authorList>
            <consortium name="WormBaseParasite"/>
        </authorList>
    </citation>
    <scope>IDENTIFICATION</scope>
</reference>
<sequence length="76" mass="8493">MSIFDPASRPAAADDVIFSDSHAAVLFSCRKTGILPDRSRNSLYFSGKHILYSNITSSPTSKPEQNEINENKRMIF</sequence>
<protein>
    <submittedName>
        <fullName evidence="3">Uncharacterized protein</fullName>
    </submittedName>
</protein>
<feature type="compositionally biased region" description="Polar residues" evidence="1">
    <location>
        <begin position="56"/>
        <end position="68"/>
    </location>
</feature>
<accession>A0A915ID81</accession>